<keyword evidence="2" id="KW-1185">Reference proteome</keyword>
<dbReference type="OrthoDB" id="3825042at2759"/>
<comment type="caution">
    <text evidence="1">The sequence shown here is derived from an EMBL/GenBank/DDBJ whole genome shotgun (WGS) entry which is preliminary data.</text>
</comment>
<evidence type="ECO:0000313" key="2">
    <source>
        <dbReference type="Proteomes" id="UP000572817"/>
    </source>
</evidence>
<name>A0A8H4IXL0_9PEZI</name>
<dbReference type="EMBL" id="WWBZ02000016">
    <property type="protein sequence ID" value="KAF4309411.1"/>
    <property type="molecule type" value="Genomic_DNA"/>
</dbReference>
<accession>A0A8H4IXL0</accession>
<proteinExistence type="predicted"/>
<dbReference type="AlphaFoldDB" id="A0A8H4IXL0"/>
<reference evidence="1" key="1">
    <citation type="submission" date="2020-04" db="EMBL/GenBank/DDBJ databases">
        <title>Genome Assembly and Annotation of Botryosphaeria dothidea sdau 11-99, a Latent Pathogen of Apple Fruit Ring Rot in China.</title>
        <authorList>
            <person name="Yu C."/>
            <person name="Diao Y."/>
            <person name="Lu Q."/>
            <person name="Zhao J."/>
            <person name="Cui S."/>
            <person name="Peng C."/>
            <person name="He B."/>
            <person name="Liu H."/>
        </authorList>
    </citation>
    <scope>NUCLEOTIDE SEQUENCE [LARGE SCALE GENOMIC DNA]</scope>
    <source>
        <strain evidence="1">Sdau11-99</strain>
    </source>
</reference>
<sequence>MFSTGFSPLPATSPSAPFLRLRTRPFSSATRLLSGKQPPRPRNPQYSPIRVWPFVLIFAGGTFLFTQVVKQRQGTGSPSNTSSRPLQ</sequence>
<evidence type="ECO:0000313" key="1">
    <source>
        <dbReference type="EMBL" id="KAF4309411.1"/>
    </source>
</evidence>
<protein>
    <submittedName>
        <fullName evidence="1">Uncharacterized protein</fullName>
    </submittedName>
</protein>
<gene>
    <name evidence="1" type="ORF">GTA08_BOTSDO03072</name>
</gene>
<dbReference type="Proteomes" id="UP000572817">
    <property type="component" value="Unassembled WGS sequence"/>
</dbReference>
<organism evidence="1 2">
    <name type="scientific">Botryosphaeria dothidea</name>
    <dbReference type="NCBI Taxonomy" id="55169"/>
    <lineage>
        <taxon>Eukaryota</taxon>
        <taxon>Fungi</taxon>
        <taxon>Dikarya</taxon>
        <taxon>Ascomycota</taxon>
        <taxon>Pezizomycotina</taxon>
        <taxon>Dothideomycetes</taxon>
        <taxon>Dothideomycetes incertae sedis</taxon>
        <taxon>Botryosphaeriales</taxon>
        <taxon>Botryosphaeriaceae</taxon>
        <taxon>Botryosphaeria</taxon>
    </lineage>
</organism>